<proteinExistence type="predicted"/>
<accession>A0AAV1VNY3</accession>
<organism evidence="1 2">
    <name type="scientific">Peronospora matthiolae</name>
    <dbReference type="NCBI Taxonomy" id="2874970"/>
    <lineage>
        <taxon>Eukaryota</taxon>
        <taxon>Sar</taxon>
        <taxon>Stramenopiles</taxon>
        <taxon>Oomycota</taxon>
        <taxon>Peronosporomycetes</taxon>
        <taxon>Peronosporales</taxon>
        <taxon>Peronosporaceae</taxon>
        <taxon>Peronospora</taxon>
    </lineage>
</organism>
<evidence type="ECO:0000313" key="1">
    <source>
        <dbReference type="EMBL" id="CAK7947892.1"/>
    </source>
</evidence>
<sequence>MAPAVPAPGDPEAYPLQTQRMYLSHVVTHQVDYSQQKLTNHLLLRCEKNSVRLHACVQPPYLLLQ</sequence>
<dbReference type="EMBL" id="CAKLBY020000388">
    <property type="protein sequence ID" value="CAK7947892.1"/>
    <property type="molecule type" value="Genomic_DNA"/>
</dbReference>
<comment type="caution">
    <text evidence="1">The sequence shown here is derived from an EMBL/GenBank/DDBJ whole genome shotgun (WGS) entry which is preliminary data.</text>
</comment>
<evidence type="ECO:0000313" key="2">
    <source>
        <dbReference type="Proteomes" id="UP001162060"/>
    </source>
</evidence>
<dbReference type="AlphaFoldDB" id="A0AAV1VNY3"/>
<dbReference type="Proteomes" id="UP001162060">
    <property type="component" value="Unassembled WGS sequence"/>
</dbReference>
<reference evidence="1" key="1">
    <citation type="submission" date="2024-01" db="EMBL/GenBank/DDBJ databases">
        <authorList>
            <person name="Webb A."/>
        </authorList>
    </citation>
    <scope>NUCLEOTIDE SEQUENCE</scope>
    <source>
        <strain evidence="1">Pm1</strain>
    </source>
</reference>
<name>A0AAV1VNY3_9STRA</name>
<protein>
    <submittedName>
        <fullName evidence="1">Uncharacterized protein</fullName>
    </submittedName>
</protein>
<gene>
    <name evidence="1" type="ORF">PM001_LOCUS33042</name>
</gene>